<protein>
    <submittedName>
        <fullName evidence="1">Uncharacterized protein</fullName>
    </submittedName>
</protein>
<name>A0ACC0KGT5_CHOFU</name>
<evidence type="ECO:0000313" key="2">
    <source>
        <dbReference type="Proteomes" id="UP001064048"/>
    </source>
</evidence>
<reference evidence="1 2" key="1">
    <citation type="journal article" date="2022" name="Genome Biol. Evol.">
        <title>The Spruce Budworm Genome: Reconstructing the Evolutionary History of Antifreeze Proteins.</title>
        <authorList>
            <person name="Beliveau C."/>
            <person name="Gagne P."/>
            <person name="Picq S."/>
            <person name="Vernygora O."/>
            <person name="Keeling C.I."/>
            <person name="Pinkney K."/>
            <person name="Doucet D."/>
            <person name="Wen F."/>
            <person name="Johnston J.S."/>
            <person name="Maaroufi H."/>
            <person name="Boyle B."/>
            <person name="Laroche J."/>
            <person name="Dewar K."/>
            <person name="Juretic N."/>
            <person name="Blackburn G."/>
            <person name="Nisole A."/>
            <person name="Brunet B."/>
            <person name="Brandao M."/>
            <person name="Lumley L."/>
            <person name="Duan J."/>
            <person name="Quan G."/>
            <person name="Lucarotti C.J."/>
            <person name="Roe A.D."/>
            <person name="Sperling F.A.H."/>
            <person name="Levesque R.C."/>
            <person name="Cusson M."/>
        </authorList>
    </citation>
    <scope>NUCLEOTIDE SEQUENCE [LARGE SCALE GENOMIC DNA]</scope>
    <source>
        <strain evidence="1">Glfc:IPQL:Cfum</strain>
    </source>
</reference>
<organism evidence="1 2">
    <name type="scientific">Choristoneura fumiferana</name>
    <name type="common">Spruce budworm moth</name>
    <name type="synonym">Archips fumiferana</name>
    <dbReference type="NCBI Taxonomy" id="7141"/>
    <lineage>
        <taxon>Eukaryota</taxon>
        <taxon>Metazoa</taxon>
        <taxon>Ecdysozoa</taxon>
        <taxon>Arthropoda</taxon>
        <taxon>Hexapoda</taxon>
        <taxon>Insecta</taxon>
        <taxon>Pterygota</taxon>
        <taxon>Neoptera</taxon>
        <taxon>Endopterygota</taxon>
        <taxon>Lepidoptera</taxon>
        <taxon>Glossata</taxon>
        <taxon>Ditrysia</taxon>
        <taxon>Tortricoidea</taxon>
        <taxon>Tortricidae</taxon>
        <taxon>Tortricinae</taxon>
        <taxon>Choristoneura</taxon>
    </lineage>
</organism>
<proteinExistence type="predicted"/>
<dbReference type="EMBL" id="CM046106">
    <property type="protein sequence ID" value="KAI8435693.1"/>
    <property type="molecule type" value="Genomic_DNA"/>
</dbReference>
<evidence type="ECO:0000313" key="1">
    <source>
        <dbReference type="EMBL" id="KAI8435693.1"/>
    </source>
</evidence>
<keyword evidence="2" id="KW-1185">Reference proteome</keyword>
<dbReference type="Proteomes" id="UP001064048">
    <property type="component" value="Chromosome 6"/>
</dbReference>
<comment type="caution">
    <text evidence="1">The sequence shown here is derived from an EMBL/GenBank/DDBJ whole genome shotgun (WGS) entry which is preliminary data.</text>
</comment>
<accession>A0ACC0KGT5</accession>
<gene>
    <name evidence="1" type="ORF">MSG28_003947</name>
</gene>
<sequence>MYYFWLLANLKEAFAVEKPRQAASSSSDKRKITKNKKYRDDSLSSPPSLPMKPIEEELIEIHAERVFPLERLESYYTKPKVGLHRAHGRLFDGVSNLKAKYRKHGVYEPRARRSLQKSPTAASSSAPSTSNLPITPEEEETLEWLRCSTDDFGLCNEKWQRTNEQRKQRVHSNEKLSYLQEFPCLKRSWGHALLTADFDRWYPDNEHSLDDKLPLLKSKLLGISTGSSTRSPFVEELKQLAQDQNSETSNLALLLLLPHMVGPVHLKRKRISAAEVRQSFISHIEEPTKILEERQKRQASCSNTTPAIVESLLMA</sequence>